<feature type="region of interest" description="Disordered" evidence="5">
    <location>
        <begin position="515"/>
        <end position="556"/>
    </location>
</feature>
<dbReference type="PROSITE" id="PS51741">
    <property type="entry name" value="F_BAR"/>
    <property type="match status" value="1"/>
</dbReference>
<feature type="compositionally biased region" description="Basic and acidic residues" evidence="5">
    <location>
        <begin position="318"/>
        <end position="328"/>
    </location>
</feature>
<dbReference type="PANTHER" id="PTHR23065">
    <property type="entry name" value="PROLINE-SERINE-THREONINE PHOSPHATASE INTERACTING PROTEIN 1"/>
    <property type="match status" value="1"/>
</dbReference>
<comment type="subcellular location">
    <subcellularLocation>
        <location evidence="3">Membrane</location>
        <location evidence="3">Coated pit</location>
    </subcellularLocation>
</comment>
<dbReference type="Pfam" id="PF10291">
    <property type="entry name" value="muHD"/>
    <property type="match status" value="1"/>
</dbReference>
<evidence type="ECO:0000256" key="4">
    <source>
        <dbReference type="PROSITE-ProRule" id="PRU01077"/>
    </source>
</evidence>
<feature type="domain" description="F-BAR" evidence="6">
    <location>
        <begin position="15"/>
        <end position="268"/>
    </location>
</feature>
<dbReference type="GO" id="GO:0072583">
    <property type="term" value="P:clathrin-dependent endocytosis"/>
    <property type="evidence" value="ECO:0007669"/>
    <property type="project" value="TreeGrafter"/>
</dbReference>
<evidence type="ECO:0000259" key="6">
    <source>
        <dbReference type="PROSITE" id="PS51741"/>
    </source>
</evidence>
<accession>A0AAV7JCE2</accession>
<dbReference type="GO" id="GO:0005886">
    <property type="term" value="C:plasma membrane"/>
    <property type="evidence" value="ECO:0007669"/>
    <property type="project" value="TreeGrafter"/>
</dbReference>
<protein>
    <submittedName>
        <fullName evidence="7">F-BAR domain only protein 2-like</fullName>
    </submittedName>
</protein>
<dbReference type="InterPro" id="IPR001060">
    <property type="entry name" value="FCH_dom"/>
</dbReference>
<dbReference type="SUPFAM" id="SSF103657">
    <property type="entry name" value="BAR/IMD domain-like"/>
    <property type="match status" value="1"/>
</dbReference>
<dbReference type="AlphaFoldDB" id="A0AAV7JCE2"/>
<dbReference type="PANTHER" id="PTHR23065:SF57">
    <property type="entry name" value="GROWTH ARREST-SPECIFIC PROTEIN 7"/>
    <property type="match status" value="1"/>
</dbReference>
<feature type="region of interest" description="Disordered" evidence="5">
    <location>
        <begin position="670"/>
        <end position="691"/>
    </location>
</feature>
<dbReference type="GO" id="GO:0048268">
    <property type="term" value="P:clathrin coat assembly"/>
    <property type="evidence" value="ECO:0007669"/>
    <property type="project" value="TreeGrafter"/>
</dbReference>
<name>A0AAV7JCE2_9METZ</name>
<dbReference type="EMBL" id="JAKMXF010000354">
    <property type="protein sequence ID" value="KAI6646406.1"/>
    <property type="molecule type" value="Genomic_DNA"/>
</dbReference>
<evidence type="ECO:0000256" key="5">
    <source>
        <dbReference type="SAM" id="MobiDB-lite"/>
    </source>
</evidence>
<organism evidence="7 8">
    <name type="scientific">Oopsacas minuta</name>
    <dbReference type="NCBI Taxonomy" id="111878"/>
    <lineage>
        <taxon>Eukaryota</taxon>
        <taxon>Metazoa</taxon>
        <taxon>Porifera</taxon>
        <taxon>Hexactinellida</taxon>
        <taxon>Hexasterophora</taxon>
        <taxon>Lyssacinosida</taxon>
        <taxon>Leucopsacidae</taxon>
        <taxon>Oopsacas</taxon>
    </lineage>
</organism>
<gene>
    <name evidence="7" type="ORF">LOD99_12528</name>
</gene>
<keyword evidence="2" id="KW-0472">Membrane</keyword>
<feature type="region of interest" description="Disordered" evidence="5">
    <location>
        <begin position="305"/>
        <end position="427"/>
    </location>
</feature>
<keyword evidence="8" id="KW-1185">Reference proteome</keyword>
<feature type="compositionally biased region" description="Basic residues" evidence="5">
    <location>
        <begin position="344"/>
        <end position="357"/>
    </location>
</feature>
<evidence type="ECO:0000256" key="1">
    <source>
        <dbReference type="ARBA" id="ARBA00022583"/>
    </source>
</evidence>
<dbReference type="Pfam" id="PF00611">
    <property type="entry name" value="FCH"/>
    <property type="match status" value="1"/>
</dbReference>
<proteinExistence type="predicted"/>
<feature type="compositionally biased region" description="Polar residues" evidence="5">
    <location>
        <begin position="515"/>
        <end position="524"/>
    </location>
</feature>
<dbReference type="Gene3D" id="1.20.1270.60">
    <property type="entry name" value="Arfaptin homology (AH) domain/BAR domain"/>
    <property type="match status" value="1"/>
</dbReference>
<sequence>MSVTSLSPAHHPVFNVFGDYFWSSDRNITEGVNVLYEASKVSLNNTKQLTELFQEHLEMERDYNKRLKKLSDKVRSVSDDKNTMAPIWKNLSTMYTSMSEMHSQYLKELSLTHKSISSYSSEEKKNSNSLSKQWEQANSLKQHYNKSFQQYSTSKSQFYIVSQSVQKSNHLEVGSNGSTEHPEQEGELVRSQEEYKSSVSKHSSSVQQTVDKLFSIFVEFECFEKQRFSKICGIIQEFLCVFSKFFVRVSKITEGTGESVKAIENSKESILIDFASRYGTKGHRPISPCYDDPPNVAELETELGPRPIYRSPSAQSIESDKSKPETPKSKRSHKVGNKYDQDKKKAKSKNFLKKKSKTQPESEPSTLNPNFNPEQSLSLSKTPSPVDTLLPGFVLDEDGYRVRIDDGGTSPQPHSRSSSSSTDTDVENNTSADVLRNMHINQPKSLLDASNDNTEDLYKLIDKMKLGAPHTNLSSRKSNSANQLTQGTDSSIENLLAPLRQKNTNIGDVLLASTSYTKRQSSAPRQAEWDQDSEPDRTRTPTPVDPTQDGIAFPQLSGLDPYTFSNDLSTPRINAKLSIVPPLSKEDDFTFTNNFSNPADPDNMTPTISKNPLTFSTSSPSFIPLSPPVVALPPPIVIRSPPTNSLLRNKPASKLSIGNRMVQIIPESEFDSPTHSAGSNPQSPEQIIRPDSSMSFTSEIARGSSPGSDTMPIALSLEETIHVLYKQNQLTEQFVRLGGKLKIAFLSNNIDTLHQSNLVFVMEGDNLITDKFKCVEETLLSREGEEFYFKMEPLKEYLLKQRASTPGKSFTVLEALGYSVKIPVTAPPLLLTVTWDPDSRTDQTVVDIQYKYNPDGFPILSPYPLENVVFSVNYGSKISEVELEPVGHHVKPNYKVIWKRDMISSQINSTGKFTAIFTHLPDLKLPHVVEVSFKANHTLSSTQVKLKRPGFNIAKTKRNLSSGVYKSEN</sequence>
<reference evidence="7 8" key="1">
    <citation type="journal article" date="2023" name="BMC Biol.">
        <title>The compact genome of the sponge Oopsacas minuta (Hexactinellida) is lacking key metazoan core genes.</title>
        <authorList>
            <person name="Santini S."/>
            <person name="Schenkelaars Q."/>
            <person name="Jourda C."/>
            <person name="Duchesne M."/>
            <person name="Belahbib H."/>
            <person name="Rocher C."/>
            <person name="Selva M."/>
            <person name="Riesgo A."/>
            <person name="Vervoort M."/>
            <person name="Leys S.P."/>
            <person name="Kodjabachian L."/>
            <person name="Le Bivic A."/>
            <person name="Borchiellini C."/>
            <person name="Claverie J.M."/>
            <person name="Renard E."/>
        </authorList>
    </citation>
    <scope>NUCLEOTIDE SEQUENCE [LARGE SCALE GENOMIC DNA]</scope>
    <source>
        <strain evidence="7">SPO-2</strain>
    </source>
</reference>
<keyword evidence="4" id="KW-0175">Coiled coil</keyword>
<evidence type="ECO:0000313" key="7">
    <source>
        <dbReference type="EMBL" id="KAI6646406.1"/>
    </source>
</evidence>
<dbReference type="GO" id="GO:0030136">
    <property type="term" value="C:clathrin-coated vesicle"/>
    <property type="evidence" value="ECO:0007669"/>
    <property type="project" value="TreeGrafter"/>
</dbReference>
<feature type="compositionally biased region" description="Polar residues" evidence="5">
    <location>
        <begin position="359"/>
        <end position="385"/>
    </location>
</feature>
<keyword evidence="1" id="KW-0254">Endocytosis</keyword>
<comment type="caution">
    <text evidence="7">The sequence shown here is derived from an EMBL/GenBank/DDBJ whole genome shotgun (WGS) entry which is preliminary data.</text>
</comment>
<evidence type="ECO:0000256" key="2">
    <source>
        <dbReference type="ARBA" id="ARBA00023176"/>
    </source>
</evidence>
<evidence type="ECO:0000313" key="8">
    <source>
        <dbReference type="Proteomes" id="UP001165289"/>
    </source>
</evidence>
<evidence type="ECO:0000256" key="3">
    <source>
        <dbReference type="ARBA" id="ARBA00037878"/>
    </source>
</evidence>
<dbReference type="GO" id="GO:0005905">
    <property type="term" value="C:clathrin-coated pit"/>
    <property type="evidence" value="ECO:0007669"/>
    <property type="project" value="UniProtKB-KW"/>
</dbReference>
<feature type="compositionally biased region" description="Polar residues" evidence="5">
    <location>
        <begin position="671"/>
        <end position="685"/>
    </location>
</feature>
<dbReference type="InterPro" id="IPR031160">
    <property type="entry name" value="F_BAR_dom"/>
</dbReference>
<dbReference type="Proteomes" id="UP001165289">
    <property type="component" value="Unassembled WGS sequence"/>
</dbReference>
<keyword evidence="2" id="KW-0168">Coated pit</keyword>
<dbReference type="InterPro" id="IPR018808">
    <property type="entry name" value="Muniscin_C"/>
</dbReference>
<dbReference type="InterPro" id="IPR027267">
    <property type="entry name" value="AH/BAR_dom_sf"/>
</dbReference>